<keyword evidence="3" id="KW-1003">Cell membrane</keyword>
<feature type="transmembrane region" description="Helical" evidence="11">
    <location>
        <begin position="389"/>
        <end position="409"/>
    </location>
</feature>
<dbReference type="InterPro" id="IPR000595">
    <property type="entry name" value="cNMP-bd_dom"/>
</dbReference>
<evidence type="ECO:0000256" key="10">
    <source>
        <dbReference type="SAM" id="MobiDB-lite"/>
    </source>
</evidence>
<feature type="transmembrane region" description="Helical" evidence="11">
    <location>
        <begin position="72"/>
        <end position="89"/>
    </location>
</feature>
<feature type="transmembrane region" description="Helical" evidence="11">
    <location>
        <begin position="168"/>
        <end position="188"/>
    </location>
</feature>
<evidence type="ECO:0000256" key="7">
    <source>
        <dbReference type="ARBA" id="ARBA00023065"/>
    </source>
</evidence>
<proteinExistence type="predicted"/>
<evidence type="ECO:0000256" key="6">
    <source>
        <dbReference type="ARBA" id="ARBA00023053"/>
    </source>
</evidence>
<keyword evidence="14" id="KW-1185">Reference proteome</keyword>
<dbReference type="PANTHER" id="PTHR10110">
    <property type="entry name" value="SODIUM/HYDROGEN EXCHANGER"/>
    <property type="match status" value="1"/>
</dbReference>
<dbReference type="InterPro" id="IPR018422">
    <property type="entry name" value="Cation/H_exchanger_CPA1"/>
</dbReference>
<dbReference type="AlphaFoldDB" id="Q2KTW7"/>
<dbReference type="PANTHER" id="PTHR10110:SF86">
    <property type="entry name" value="SODIUM_HYDROGEN EXCHANGER 7"/>
    <property type="match status" value="1"/>
</dbReference>
<evidence type="ECO:0000256" key="2">
    <source>
        <dbReference type="ARBA" id="ARBA00022448"/>
    </source>
</evidence>
<dbReference type="eggNOG" id="COG0025">
    <property type="taxonomic scope" value="Bacteria"/>
</dbReference>
<dbReference type="eggNOG" id="COG2905">
    <property type="taxonomic scope" value="Bacteria"/>
</dbReference>
<feature type="transmembrane region" description="Helical" evidence="11">
    <location>
        <begin position="200"/>
        <end position="225"/>
    </location>
</feature>
<dbReference type="SUPFAM" id="SSF51206">
    <property type="entry name" value="cAMP-binding domain-like"/>
    <property type="match status" value="1"/>
</dbReference>
<keyword evidence="5 11" id="KW-1133">Transmembrane helix</keyword>
<dbReference type="InterPro" id="IPR018490">
    <property type="entry name" value="cNMP-bd_dom_sf"/>
</dbReference>
<dbReference type="GO" id="GO:0005886">
    <property type="term" value="C:plasma membrane"/>
    <property type="evidence" value="ECO:0007669"/>
    <property type="project" value="UniProtKB-SubCell"/>
</dbReference>
<feature type="transmembrane region" description="Helical" evidence="11">
    <location>
        <begin position="285"/>
        <end position="305"/>
    </location>
</feature>
<dbReference type="HOGENOM" id="CLU_005912_8_0_4"/>
<feature type="transmembrane region" description="Helical" evidence="11">
    <location>
        <begin position="101"/>
        <end position="120"/>
    </location>
</feature>
<dbReference type="GO" id="GO:0015386">
    <property type="term" value="F:potassium:proton antiporter activity"/>
    <property type="evidence" value="ECO:0007669"/>
    <property type="project" value="TreeGrafter"/>
</dbReference>
<dbReference type="InterPro" id="IPR006153">
    <property type="entry name" value="Cation/H_exchanger_TM"/>
</dbReference>
<dbReference type="GO" id="GO:0098719">
    <property type="term" value="P:sodium ion import across plasma membrane"/>
    <property type="evidence" value="ECO:0007669"/>
    <property type="project" value="TreeGrafter"/>
</dbReference>
<dbReference type="RefSeq" id="WP_012418920.1">
    <property type="nucleotide sequence ID" value="NC_010645.1"/>
</dbReference>
<dbReference type="PROSITE" id="PS50042">
    <property type="entry name" value="CNMP_BINDING_3"/>
    <property type="match status" value="1"/>
</dbReference>
<evidence type="ECO:0000256" key="8">
    <source>
        <dbReference type="ARBA" id="ARBA00023136"/>
    </source>
</evidence>
<keyword evidence="2" id="KW-0813">Transport</keyword>
<feature type="transmembrane region" description="Helical" evidence="11">
    <location>
        <begin position="126"/>
        <end position="147"/>
    </location>
</feature>
<feature type="transmembrane region" description="Helical" evidence="11">
    <location>
        <begin position="358"/>
        <end position="377"/>
    </location>
</feature>
<gene>
    <name evidence="13" type="ordered locus">BAV3283</name>
</gene>
<dbReference type="GO" id="GO:0015385">
    <property type="term" value="F:sodium:proton antiporter activity"/>
    <property type="evidence" value="ECO:0007669"/>
    <property type="project" value="InterPro"/>
</dbReference>
<keyword evidence="6" id="KW-0915">Sodium</keyword>
<feature type="domain" description="Cyclic nucleotide-binding" evidence="12">
    <location>
        <begin position="703"/>
        <end position="818"/>
    </location>
</feature>
<dbReference type="STRING" id="360910.BAV3283"/>
<dbReference type="OrthoDB" id="9809206at2"/>
<accession>Q2KTW7</accession>
<evidence type="ECO:0000256" key="3">
    <source>
        <dbReference type="ARBA" id="ARBA00022475"/>
    </source>
</evidence>
<dbReference type="Gene3D" id="6.10.140.1330">
    <property type="match status" value="1"/>
</dbReference>
<keyword evidence="4 11" id="KW-0812">Transmembrane</keyword>
<evidence type="ECO:0000256" key="11">
    <source>
        <dbReference type="SAM" id="Phobius"/>
    </source>
</evidence>
<evidence type="ECO:0000256" key="9">
    <source>
        <dbReference type="ARBA" id="ARBA00023201"/>
    </source>
</evidence>
<dbReference type="CDD" id="cd00038">
    <property type="entry name" value="CAP_ED"/>
    <property type="match status" value="1"/>
</dbReference>
<keyword evidence="8 11" id="KW-0472">Membrane</keyword>
<evidence type="ECO:0000313" key="14">
    <source>
        <dbReference type="Proteomes" id="UP000001977"/>
    </source>
</evidence>
<evidence type="ECO:0000313" key="13">
    <source>
        <dbReference type="EMBL" id="CAJ50893.1"/>
    </source>
</evidence>
<dbReference type="InterPro" id="IPR014710">
    <property type="entry name" value="RmlC-like_jellyroll"/>
</dbReference>
<protein>
    <submittedName>
        <fullName evidence="13">Sodium/hydrogen antiporter</fullName>
    </submittedName>
</protein>
<feature type="transmembrane region" description="Helical" evidence="11">
    <location>
        <begin position="237"/>
        <end position="265"/>
    </location>
</feature>
<feature type="region of interest" description="Disordered" evidence="10">
    <location>
        <begin position="832"/>
        <end position="863"/>
    </location>
</feature>
<dbReference type="SMART" id="SM00100">
    <property type="entry name" value="cNMP"/>
    <property type="match status" value="1"/>
</dbReference>
<feature type="compositionally biased region" description="Pro residues" evidence="10">
    <location>
        <begin position="852"/>
        <end position="863"/>
    </location>
</feature>
<dbReference type="EMBL" id="AM167904">
    <property type="protein sequence ID" value="CAJ50893.1"/>
    <property type="molecule type" value="Genomic_DNA"/>
</dbReference>
<dbReference type="Gene3D" id="2.60.120.10">
    <property type="entry name" value="Jelly Rolls"/>
    <property type="match status" value="1"/>
</dbReference>
<keyword evidence="7" id="KW-0406">Ion transport</keyword>
<organism evidence="13 14">
    <name type="scientific">Bordetella avium (strain 197N)</name>
    <dbReference type="NCBI Taxonomy" id="360910"/>
    <lineage>
        <taxon>Bacteria</taxon>
        <taxon>Pseudomonadati</taxon>
        <taxon>Pseudomonadota</taxon>
        <taxon>Betaproteobacteria</taxon>
        <taxon>Burkholderiales</taxon>
        <taxon>Alcaligenaceae</taxon>
        <taxon>Bordetella</taxon>
    </lineage>
</organism>
<comment type="subcellular location">
    <subcellularLocation>
        <location evidence="1">Cell membrane</location>
        <topology evidence="1">Multi-pass membrane protein</topology>
    </subcellularLocation>
</comment>
<evidence type="ECO:0000256" key="5">
    <source>
        <dbReference type="ARBA" id="ARBA00022989"/>
    </source>
</evidence>
<feature type="transmembrane region" description="Helical" evidence="11">
    <location>
        <begin position="317"/>
        <end position="338"/>
    </location>
</feature>
<name>Q2KTW7_BORA1</name>
<dbReference type="KEGG" id="bav:BAV3283"/>
<reference evidence="13 14" key="1">
    <citation type="journal article" date="2006" name="J. Bacteriol.">
        <title>Comparison of the genome sequence of the poultry pathogen Bordetella avium with those of B. bronchiseptica, B. pertussis, and B. parapertussis reveals extensive diversity in surface structures associated with host interaction.</title>
        <authorList>
            <person name="Sebaihia M."/>
            <person name="Preston A."/>
            <person name="Maskell D.J."/>
            <person name="Kuzmiak H."/>
            <person name="Connell T.D."/>
            <person name="King N.D."/>
            <person name="Orndorff P.E."/>
            <person name="Miyamoto D.M."/>
            <person name="Thomson N.R."/>
            <person name="Harris D."/>
            <person name="Goble A."/>
            <person name="Lord A."/>
            <person name="Murphy L."/>
            <person name="Quail M.A."/>
            <person name="Rutter S."/>
            <person name="Squares R."/>
            <person name="Squares S."/>
            <person name="Woodward J."/>
            <person name="Parkhill J."/>
            <person name="Temple L.M."/>
        </authorList>
    </citation>
    <scope>NUCLEOTIDE SEQUENCE [LARGE SCALE GENOMIC DNA]</scope>
    <source>
        <strain evidence="13 14">197N</strain>
    </source>
</reference>
<keyword evidence="9" id="KW-0739">Sodium transport</keyword>
<dbReference type="Proteomes" id="UP000001977">
    <property type="component" value="Chromosome"/>
</dbReference>
<evidence type="ECO:0000256" key="4">
    <source>
        <dbReference type="ARBA" id="ARBA00022692"/>
    </source>
</evidence>
<dbReference type="Pfam" id="PF00027">
    <property type="entry name" value="cNMP_binding"/>
    <property type="match status" value="1"/>
</dbReference>
<dbReference type="GO" id="GO:0051453">
    <property type="term" value="P:regulation of intracellular pH"/>
    <property type="evidence" value="ECO:0007669"/>
    <property type="project" value="TreeGrafter"/>
</dbReference>
<evidence type="ECO:0000259" key="12">
    <source>
        <dbReference type="PROSITE" id="PS50042"/>
    </source>
</evidence>
<sequence length="863" mass="94922">MDIGFFVFGLAGLLTMVCFMPPLAGRLGLPYSVLLAIVGCLLGIGIHLHGWAPPVLGDLLDTIERFEISSETFLMVFLPVLLFETALSMNVRRLMNDIGPILMMAIVAVVVCTLVVGVTVNAVSSYGLIVCLLLGAIVATTDPAAVVGIFREVGAPKRLTTLVEGESLFNDAASIALYSVLLAALGGSGEISAGAVFNDFVIHFLGGGIAGWLMGRAACLLFAWLRGYPTAEITLTLTLAYLSFFISEHYLNVSGVVATVVAGLVLGSTGRTRMSPTTFEYLSNFWEQFGFWANSLIFLFAAMLIPKLMAAADWQELLLVVVVFVATLVARAIVVFGLLPLLRIFKIGAEVSNPYKTVMLWGGLRGAVSLALALAVTEQTTVPEEARQFVAVATTGFVLATLFINGISLRPLIRMLGLNQLSPMERTIRNQALSLALEDLQGKTDEIASKDSIPTEARDRIHAVFDASMASVHDSQVARMSLEQRTAVGMAIVARREEEMFFDILKAQIVDWRMAESLLARAERLEDAVRVGGVQGFEDAIAADVRYSTAFRLALRMHYVFGFQGWLGRELSQRFANLQTKRSVARKLIQFSREQISLLLGEDAAQHIVAVHEHRLALIDNALQALDLQYPRYALWLQESYLGRVARELERIRYRDMLEQFLISGEVYADLIDQLTTRWAHIDRRPPLDIEMGAAELIKRVPIFEGLSPDSLRAICKLLKPRLALPDQRVLAHGRHGQEMWFVASGAVVVQLPDNTTVELGTGEFFGELALLGEEHINADVRSLGYSKLLMLSARDLHALLARDADLRERIDKVVKQRLRAIEVWRQFSETGQVYPPGVKPPSKTQADSPTRPEPPVEGVPKG</sequence>
<feature type="transmembrane region" description="Helical" evidence="11">
    <location>
        <begin position="6"/>
        <end position="24"/>
    </location>
</feature>
<feature type="transmembrane region" description="Helical" evidence="11">
    <location>
        <begin position="31"/>
        <end position="52"/>
    </location>
</feature>
<dbReference type="Pfam" id="PF00999">
    <property type="entry name" value="Na_H_Exchanger"/>
    <property type="match status" value="1"/>
</dbReference>
<evidence type="ECO:0000256" key="1">
    <source>
        <dbReference type="ARBA" id="ARBA00004651"/>
    </source>
</evidence>